<dbReference type="RefSeq" id="WP_318750154.1">
    <property type="nucleotide sequence ID" value="NZ_CP132508.1"/>
</dbReference>
<dbReference type="Gene3D" id="3.40.50.300">
    <property type="entry name" value="P-loop containing nucleotide triphosphate hydrolases"/>
    <property type="match status" value="2"/>
</dbReference>
<keyword evidence="3" id="KW-1185">Reference proteome</keyword>
<name>A0ABZ0QPG6_9FIRM</name>
<feature type="domain" description="Helicase ATP-binding" evidence="1">
    <location>
        <begin position="44"/>
        <end position="235"/>
    </location>
</feature>
<dbReference type="InterPro" id="IPR052511">
    <property type="entry name" value="ATP-dep_Helicase"/>
</dbReference>
<dbReference type="Pfam" id="PF00270">
    <property type="entry name" value="DEAD"/>
    <property type="match status" value="1"/>
</dbReference>
<evidence type="ECO:0000313" key="3">
    <source>
        <dbReference type="Proteomes" id="UP001304683"/>
    </source>
</evidence>
<dbReference type="InterPro" id="IPR014001">
    <property type="entry name" value="Helicase_ATP-bd"/>
</dbReference>
<proteinExistence type="predicted"/>
<gene>
    <name evidence="2" type="primary">cas3</name>
    <name evidence="2" type="ORF">Q5761_07930</name>
</gene>
<organism evidence="2 3">
    <name type="scientific">Thermaerobacter composti</name>
    <dbReference type="NCBI Taxonomy" id="554949"/>
    <lineage>
        <taxon>Bacteria</taxon>
        <taxon>Bacillati</taxon>
        <taxon>Bacillota</taxon>
        <taxon>Clostridia</taxon>
        <taxon>Eubacteriales</taxon>
        <taxon>Clostridiales Family XVII. Incertae Sedis</taxon>
        <taxon>Thermaerobacter</taxon>
    </lineage>
</organism>
<sequence>MVSGPVVEVSIPPVAYAQVEVDDWLPGLKPYAHQWEADRHAVAALEERTSLCIFLVTPTGSGKTLAAYAPSIRLGEPAIGIYPTNELLADQARALEPHYRRQGSRPVLRVDSDALERWQVELELERHGETLETLLHWGGVVLTNPDILFQVAFGLYPGPRPLAQRLWSVLGGYRLFLFDEFHLYSVKQRAEVAFLVGALHAIKPDLGRVVVFASATPDPDIMAMLRDRLGLPVRLIEAVPAEGPHARCAGQAVTLRVMPAELERWQVLDQLEEALDQLRAFRARYPEARFLFILDSVAAAVAVAQRLRSELGPDEVGEAHGLSSQAMRAEALLRRATVGTSTIEVGVDFKDAFEKDCLVFEARTASSFLQRLGRIGRHEKGRPIPNLAIALVPGYVYEYLAAKLPPGVELGREPLRDLIEEAYRRPEEFGGYLGRYGSVPMAEAMQLVRSMFQPDDLPRIEGRLGDVIRAVTGDSPGKAMCKRRRLAEAGVLAPLLTFRGAGLEAAILDVRGEDPGCPAKRYDLIFLLRRGVFEELDERAYQAELDRLAREHPEWAAELARERRFGRLVQAREDDLLGVWGYFRLTGLLAEPRRVWFEIPEEELAGKRGQVTVLEALEVHTEPAVPLRLLNRTLRRKRVVAWVMDVHPASVRLGRALPPLFAVYELRPLRPGGGAYSQPWCIAFNQNAFFLDSLAWRPGRGDAVIV</sequence>
<protein>
    <submittedName>
        <fullName evidence="2">Type I-D CRISPR-associated helicase Cas3</fullName>
    </submittedName>
</protein>
<dbReference type="PANTHER" id="PTHR47962">
    <property type="entry name" value="ATP-DEPENDENT HELICASE LHR-RELATED-RELATED"/>
    <property type="match status" value="1"/>
</dbReference>
<dbReference type="PROSITE" id="PS51192">
    <property type="entry name" value="HELICASE_ATP_BIND_1"/>
    <property type="match status" value="1"/>
</dbReference>
<evidence type="ECO:0000259" key="1">
    <source>
        <dbReference type="PROSITE" id="PS51192"/>
    </source>
</evidence>
<dbReference type="NCBIfam" id="TIGR03158">
    <property type="entry name" value="cas3_cyano"/>
    <property type="match status" value="1"/>
</dbReference>
<dbReference type="EMBL" id="CP132508">
    <property type="protein sequence ID" value="WPD18303.1"/>
    <property type="molecule type" value="Genomic_DNA"/>
</dbReference>
<dbReference type="PANTHER" id="PTHR47962:SF5">
    <property type="entry name" value="ATP-DEPENDENT HELICASE LHR-RELATED"/>
    <property type="match status" value="1"/>
</dbReference>
<evidence type="ECO:0000313" key="2">
    <source>
        <dbReference type="EMBL" id="WPD18303.1"/>
    </source>
</evidence>
<dbReference type="InterPro" id="IPR011545">
    <property type="entry name" value="DEAD/DEAH_box_helicase_dom"/>
</dbReference>
<dbReference type="SMART" id="SM00487">
    <property type="entry name" value="DEXDc"/>
    <property type="match status" value="1"/>
</dbReference>
<dbReference type="SUPFAM" id="SSF52540">
    <property type="entry name" value="P-loop containing nucleoside triphosphate hydrolases"/>
    <property type="match status" value="1"/>
</dbReference>
<dbReference type="InterPro" id="IPR027417">
    <property type="entry name" value="P-loop_NTPase"/>
</dbReference>
<accession>A0ABZ0QPG6</accession>
<dbReference type="Proteomes" id="UP001304683">
    <property type="component" value="Chromosome"/>
</dbReference>
<reference evidence="2 3" key="1">
    <citation type="submission" date="2023-08" db="EMBL/GenBank/DDBJ databases">
        <title>Genome sequence of Thermaerobacter compostii strain Ins1, a spore-forming filamentous bacterium isolated from a deep geothermal reservoir.</title>
        <authorList>
            <person name="Bregnard D."/>
            <person name="Gonzalez D."/>
            <person name="Junier P."/>
        </authorList>
    </citation>
    <scope>NUCLEOTIDE SEQUENCE [LARGE SCALE GENOMIC DNA]</scope>
    <source>
        <strain evidence="2 3">Ins1</strain>
    </source>
</reference>
<dbReference type="InterPro" id="IPR017575">
    <property type="entry name" value="CRISPR-assoc_helicase_Cas3"/>
</dbReference>